<dbReference type="InterPro" id="IPR006549">
    <property type="entry name" value="HAD-SF_hydro_IIIA"/>
</dbReference>
<dbReference type="EMBL" id="DQHO01000016">
    <property type="protein sequence ID" value="HCS93551.1"/>
    <property type="molecule type" value="Genomic_DNA"/>
</dbReference>
<dbReference type="STRING" id="1121105.GCA_000421665_00167"/>
<dbReference type="CDD" id="cd16416">
    <property type="entry name" value="HAD_BsYqeG-like"/>
    <property type="match status" value="1"/>
</dbReference>
<dbReference type="NCBIfam" id="TIGR01549">
    <property type="entry name" value="HAD-SF-IA-v1"/>
    <property type="match status" value="1"/>
</dbReference>
<sequence>MLDNFKPTWLVTTIFNITPEQLTALGIKAVLTDLDNTLVEWNNPDAKEITMKWIKQFKTAGIPIVVVSNNSDKRIKRVADNLGVLYVARAKKPMTSGITRALSQLKLSENEVVMIGDQLITDIWAGNRANVRTILVEPLVDTDSWKTRTNRFLERHLLYRYLDRKKLLEWRDSLDDTDA</sequence>
<comment type="caution">
    <text evidence="1">The sequence shown here is derived from an EMBL/GenBank/DDBJ whole genome shotgun (WGS) entry which is preliminary data.</text>
</comment>
<dbReference type="InterPro" id="IPR010021">
    <property type="entry name" value="PGPP1/Gep4"/>
</dbReference>
<organism evidence="1 2">
    <name type="scientific">Bavariicoccus seileri</name>
    <dbReference type="NCBI Taxonomy" id="549685"/>
    <lineage>
        <taxon>Bacteria</taxon>
        <taxon>Bacillati</taxon>
        <taxon>Bacillota</taxon>
        <taxon>Bacilli</taxon>
        <taxon>Lactobacillales</taxon>
        <taxon>Enterococcaceae</taxon>
        <taxon>Bavariicoccus</taxon>
    </lineage>
</organism>
<reference evidence="1 2" key="1">
    <citation type="journal article" date="2018" name="Nat. Biotechnol.">
        <title>A standardized bacterial taxonomy based on genome phylogeny substantially revises the tree of life.</title>
        <authorList>
            <person name="Parks D.H."/>
            <person name="Chuvochina M."/>
            <person name="Waite D.W."/>
            <person name="Rinke C."/>
            <person name="Skarshewski A."/>
            <person name="Chaumeil P.A."/>
            <person name="Hugenholtz P."/>
        </authorList>
    </citation>
    <scope>NUCLEOTIDE SEQUENCE [LARGE SCALE GENOMIC DNA]</scope>
    <source>
        <strain evidence="1">UBA11306</strain>
    </source>
</reference>
<dbReference type="NCBIfam" id="TIGR01662">
    <property type="entry name" value="HAD-SF-IIIA"/>
    <property type="match status" value="1"/>
</dbReference>
<dbReference type="Proteomes" id="UP000262195">
    <property type="component" value="Unassembled WGS sequence"/>
</dbReference>
<dbReference type="InterPro" id="IPR023214">
    <property type="entry name" value="HAD_sf"/>
</dbReference>
<dbReference type="NCBIfam" id="TIGR01668">
    <property type="entry name" value="YqeG_hyp_ppase"/>
    <property type="match status" value="1"/>
</dbReference>
<accession>A0A3D4S6G6</accession>
<proteinExistence type="predicted"/>
<protein>
    <submittedName>
        <fullName evidence="1">YqeG family HAD IIIA-type phosphatase</fullName>
    </submittedName>
</protein>
<dbReference type="SUPFAM" id="SSF56784">
    <property type="entry name" value="HAD-like"/>
    <property type="match status" value="1"/>
</dbReference>
<evidence type="ECO:0000313" key="1">
    <source>
        <dbReference type="EMBL" id="HCS93551.1"/>
    </source>
</evidence>
<dbReference type="Gene3D" id="3.40.50.1000">
    <property type="entry name" value="HAD superfamily/HAD-like"/>
    <property type="match status" value="1"/>
</dbReference>
<evidence type="ECO:0000313" key="2">
    <source>
        <dbReference type="Proteomes" id="UP000262195"/>
    </source>
</evidence>
<dbReference type="InterPro" id="IPR036412">
    <property type="entry name" value="HAD-like_sf"/>
</dbReference>
<name>A0A3D4S6G6_9ENTE</name>
<dbReference type="Pfam" id="PF00702">
    <property type="entry name" value="Hydrolase"/>
    <property type="match status" value="1"/>
</dbReference>
<dbReference type="InterPro" id="IPR006439">
    <property type="entry name" value="HAD-SF_hydro_IA"/>
</dbReference>
<dbReference type="GO" id="GO:0008962">
    <property type="term" value="F:phosphatidylglycerophosphatase activity"/>
    <property type="evidence" value="ECO:0007669"/>
    <property type="project" value="InterPro"/>
</dbReference>
<dbReference type="AlphaFoldDB" id="A0A3D4S6G6"/>
<gene>
    <name evidence="1" type="ORF">DIW15_02435</name>
</gene>